<dbReference type="RefSeq" id="WP_166755902.1">
    <property type="nucleotide sequence ID" value="NZ_BMMI01000002.1"/>
</dbReference>
<evidence type="ECO:0000256" key="2">
    <source>
        <dbReference type="ARBA" id="ARBA00005417"/>
    </source>
</evidence>
<keyword evidence="3" id="KW-0813">Transport</keyword>
<keyword evidence="8" id="KW-1278">Translocase</keyword>
<dbReference type="PROSITE" id="PS00211">
    <property type="entry name" value="ABC_TRANSPORTER_1"/>
    <property type="match status" value="1"/>
</dbReference>
<evidence type="ECO:0000259" key="10">
    <source>
        <dbReference type="PROSITE" id="PS50893"/>
    </source>
</evidence>
<dbReference type="PROSITE" id="PS50893">
    <property type="entry name" value="ABC_TRANSPORTER_2"/>
    <property type="match status" value="1"/>
</dbReference>
<dbReference type="SMART" id="SM00382">
    <property type="entry name" value="AAA"/>
    <property type="match status" value="1"/>
</dbReference>
<evidence type="ECO:0000256" key="5">
    <source>
        <dbReference type="ARBA" id="ARBA00022519"/>
    </source>
</evidence>
<dbReference type="Pfam" id="PF00005">
    <property type="entry name" value="ABC_tran"/>
    <property type="match status" value="1"/>
</dbReference>
<evidence type="ECO:0000256" key="8">
    <source>
        <dbReference type="ARBA" id="ARBA00022967"/>
    </source>
</evidence>
<keyword evidence="9" id="KW-0472">Membrane</keyword>
<keyword evidence="6" id="KW-0547">Nucleotide-binding</keyword>
<protein>
    <submittedName>
        <fullName evidence="11">ABC transporter ATP-binding protein</fullName>
    </submittedName>
</protein>
<comment type="caution">
    <text evidence="11">The sequence shown here is derived from an EMBL/GenBank/DDBJ whole genome shotgun (WGS) entry which is preliminary data.</text>
</comment>
<comment type="subcellular location">
    <subcellularLocation>
        <location evidence="1">Cell membrane</location>
        <topology evidence="1">Peripheral membrane protein</topology>
    </subcellularLocation>
</comment>
<sequence>MIVAPASSQGRSPALLVDGLTVAVSGRRLVHGVRLEVAGTERVALIGASGSGKSLTAAAVLGTLPAGAEVGGSVHVAGVDVTGRAPARRPPAARVAGVGQDPAAALNPLVAVGAQLALPLRAHRGLRGAALDRERAGLLATVGLTDSRRVLASTPGELSGGQRQRVCIALALASRAGLVVADEPTTALDLVTQAQVVALLREATRDTALLFITHDLAVAAALCDRAVVLHEGTVVEDAPITRLLSDPQHEQTAALVRAARAGALPTPVGATS</sequence>
<keyword evidence="5" id="KW-0997">Cell inner membrane</keyword>
<dbReference type="InterPro" id="IPR017871">
    <property type="entry name" value="ABC_transporter-like_CS"/>
</dbReference>
<dbReference type="PANTHER" id="PTHR43297">
    <property type="entry name" value="OLIGOPEPTIDE TRANSPORT ATP-BINDING PROTEIN APPD"/>
    <property type="match status" value="1"/>
</dbReference>
<keyword evidence="4" id="KW-1003">Cell membrane</keyword>
<evidence type="ECO:0000256" key="3">
    <source>
        <dbReference type="ARBA" id="ARBA00022448"/>
    </source>
</evidence>
<gene>
    <name evidence="11" type="ORF">GCM10011589_14490</name>
</gene>
<dbReference type="CDD" id="cd03257">
    <property type="entry name" value="ABC_NikE_OppD_transporters"/>
    <property type="match status" value="1"/>
</dbReference>
<evidence type="ECO:0000256" key="7">
    <source>
        <dbReference type="ARBA" id="ARBA00022840"/>
    </source>
</evidence>
<evidence type="ECO:0000313" key="11">
    <source>
        <dbReference type="EMBL" id="GGL59606.1"/>
    </source>
</evidence>
<evidence type="ECO:0000256" key="6">
    <source>
        <dbReference type="ARBA" id="ARBA00022741"/>
    </source>
</evidence>
<dbReference type="Proteomes" id="UP000648663">
    <property type="component" value="Unassembled WGS sequence"/>
</dbReference>
<dbReference type="InterPro" id="IPR003593">
    <property type="entry name" value="AAA+_ATPase"/>
</dbReference>
<keyword evidence="7 11" id="KW-0067">ATP-binding</keyword>
<dbReference type="GO" id="GO:0005524">
    <property type="term" value="F:ATP binding"/>
    <property type="evidence" value="ECO:0007669"/>
    <property type="project" value="UniProtKB-KW"/>
</dbReference>
<dbReference type="PANTHER" id="PTHR43297:SF14">
    <property type="entry name" value="ATPASE AAA-TYPE CORE DOMAIN-CONTAINING PROTEIN"/>
    <property type="match status" value="1"/>
</dbReference>
<dbReference type="InterPro" id="IPR027417">
    <property type="entry name" value="P-loop_NTPase"/>
</dbReference>
<feature type="domain" description="ABC transporter" evidence="10">
    <location>
        <begin position="15"/>
        <end position="256"/>
    </location>
</feature>
<comment type="similarity">
    <text evidence="2">Belongs to the ABC transporter superfamily.</text>
</comment>
<evidence type="ECO:0000256" key="4">
    <source>
        <dbReference type="ARBA" id="ARBA00022475"/>
    </source>
</evidence>
<organism evidence="11 12">
    <name type="scientific">Modestobacter marinus</name>
    <dbReference type="NCBI Taxonomy" id="477641"/>
    <lineage>
        <taxon>Bacteria</taxon>
        <taxon>Bacillati</taxon>
        <taxon>Actinomycetota</taxon>
        <taxon>Actinomycetes</taxon>
        <taxon>Geodermatophilales</taxon>
        <taxon>Geodermatophilaceae</taxon>
        <taxon>Modestobacter</taxon>
    </lineage>
</organism>
<dbReference type="Gene3D" id="3.40.50.300">
    <property type="entry name" value="P-loop containing nucleotide triphosphate hydrolases"/>
    <property type="match status" value="1"/>
</dbReference>
<dbReference type="EMBL" id="BMMI01000002">
    <property type="protein sequence ID" value="GGL59606.1"/>
    <property type="molecule type" value="Genomic_DNA"/>
</dbReference>
<evidence type="ECO:0000256" key="1">
    <source>
        <dbReference type="ARBA" id="ARBA00004202"/>
    </source>
</evidence>
<dbReference type="InterPro" id="IPR050388">
    <property type="entry name" value="ABC_Ni/Peptide_Import"/>
</dbReference>
<name>A0ABQ2FVX2_9ACTN</name>
<dbReference type="SUPFAM" id="SSF52540">
    <property type="entry name" value="P-loop containing nucleoside triphosphate hydrolases"/>
    <property type="match status" value="1"/>
</dbReference>
<keyword evidence="12" id="KW-1185">Reference proteome</keyword>
<evidence type="ECO:0000313" key="12">
    <source>
        <dbReference type="Proteomes" id="UP000648663"/>
    </source>
</evidence>
<proteinExistence type="inferred from homology"/>
<accession>A0ABQ2FVX2</accession>
<reference evidence="12" key="1">
    <citation type="journal article" date="2019" name="Int. J. Syst. Evol. Microbiol.">
        <title>The Global Catalogue of Microorganisms (GCM) 10K type strain sequencing project: providing services to taxonomists for standard genome sequencing and annotation.</title>
        <authorList>
            <consortium name="The Broad Institute Genomics Platform"/>
            <consortium name="The Broad Institute Genome Sequencing Center for Infectious Disease"/>
            <person name="Wu L."/>
            <person name="Ma J."/>
        </authorList>
    </citation>
    <scope>NUCLEOTIDE SEQUENCE [LARGE SCALE GENOMIC DNA]</scope>
    <source>
        <strain evidence="12">CGMCC 4.5581</strain>
    </source>
</reference>
<evidence type="ECO:0000256" key="9">
    <source>
        <dbReference type="ARBA" id="ARBA00023136"/>
    </source>
</evidence>
<dbReference type="InterPro" id="IPR003439">
    <property type="entry name" value="ABC_transporter-like_ATP-bd"/>
</dbReference>